<organism evidence="3 4">
    <name type="scientific">Actinoallomurus acaciae</name>
    <dbReference type="NCBI Taxonomy" id="502577"/>
    <lineage>
        <taxon>Bacteria</taxon>
        <taxon>Bacillati</taxon>
        <taxon>Actinomycetota</taxon>
        <taxon>Actinomycetes</taxon>
        <taxon>Streptosporangiales</taxon>
        <taxon>Thermomonosporaceae</taxon>
        <taxon>Actinoallomurus</taxon>
    </lineage>
</organism>
<dbReference type="Proteomes" id="UP001589627">
    <property type="component" value="Unassembled WGS sequence"/>
</dbReference>
<feature type="domain" description="Alcohol dehydrogenase-like N-terminal" evidence="2">
    <location>
        <begin position="27"/>
        <end position="113"/>
    </location>
</feature>
<protein>
    <submittedName>
        <fullName evidence="3">Alcohol dehydrogenase catalytic domain-containing protein</fullName>
    </submittedName>
</protein>
<evidence type="ECO:0000259" key="2">
    <source>
        <dbReference type="Pfam" id="PF08240"/>
    </source>
</evidence>
<gene>
    <name evidence="3" type="ORF">ACFFNX_42835</name>
</gene>
<dbReference type="InterPro" id="IPR013154">
    <property type="entry name" value="ADH-like_N"/>
</dbReference>
<reference evidence="3 4" key="1">
    <citation type="submission" date="2024-09" db="EMBL/GenBank/DDBJ databases">
        <authorList>
            <person name="Sun Q."/>
            <person name="Mori K."/>
        </authorList>
    </citation>
    <scope>NUCLEOTIDE SEQUENCE [LARGE SCALE GENOMIC DNA]</scope>
    <source>
        <strain evidence="3 4">TBRC 0563</strain>
    </source>
</reference>
<evidence type="ECO:0000256" key="1">
    <source>
        <dbReference type="ARBA" id="ARBA00022857"/>
    </source>
</evidence>
<evidence type="ECO:0000313" key="3">
    <source>
        <dbReference type="EMBL" id="MFB9838905.1"/>
    </source>
</evidence>
<dbReference type="RefSeq" id="WP_378211992.1">
    <property type="nucleotide sequence ID" value="NZ_JBHLZP010000596.1"/>
</dbReference>
<dbReference type="InterPro" id="IPR011032">
    <property type="entry name" value="GroES-like_sf"/>
</dbReference>
<dbReference type="Pfam" id="PF08240">
    <property type="entry name" value="ADH_N"/>
    <property type="match status" value="1"/>
</dbReference>
<keyword evidence="4" id="KW-1185">Reference proteome</keyword>
<dbReference type="Gene3D" id="3.90.180.10">
    <property type="entry name" value="Medium-chain alcohol dehydrogenases, catalytic domain"/>
    <property type="match status" value="1"/>
</dbReference>
<accession>A0ABV5YUY9</accession>
<dbReference type="Gene3D" id="3.40.50.720">
    <property type="entry name" value="NAD(P)-binding Rossmann-like Domain"/>
    <property type="match status" value="1"/>
</dbReference>
<proteinExistence type="predicted"/>
<dbReference type="SUPFAM" id="SSF50129">
    <property type="entry name" value="GroES-like"/>
    <property type="match status" value="1"/>
</dbReference>
<comment type="caution">
    <text evidence="3">The sequence shown here is derived from an EMBL/GenBank/DDBJ whole genome shotgun (WGS) entry which is preliminary data.</text>
</comment>
<keyword evidence="1" id="KW-0521">NADP</keyword>
<dbReference type="PANTHER" id="PTHR44154:SF1">
    <property type="entry name" value="QUINONE OXIDOREDUCTASE"/>
    <property type="match status" value="1"/>
</dbReference>
<sequence length="162" mass="16901">MTRAAYITRLGPPEEIRWGELPDPVPGPADVLVRTEAVAANPVDAFVRSGRYRTPMPFPFVIGRDLVGEVADAGPGFSPGDRVWCAGMGHGGRQGSFAELVAVPAERLYRLPEGVGAVEAAGVLHPAATAFLALFRHGGLRLGETVYVAGAAGNVGDALVRS</sequence>
<feature type="non-terminal residue" evidence="3">
    <location>
        <position position="162"/>
    </location>
</feature>
<evidence type="ECO:0000313" key="4">
    <source>
        <dbReference type="Proteomes" id="UP001589627"/>
    </source>
</evidence>
<name>A0ABV5YUY9_9ACTN</name>
<dbReference type="InterPro" id="IPR051603">
    <property type="entry name" value="Zinc-ADH_QOR/CCCR"/>
</dbReference>
<dbReference type="PANTHER" id="PTHR44154">
    <property type="entry name" value="QUINONE OXIDOREDUCTASE"/>
    <property type="match status" value="1"/>
</dbReference>
<dbReference type="EMBL" id="JBHLZP010000596">
    <property type="protein sequence ID" value="MFB9838905.1"/>
    <property type="molecule type" value="Genomic_DNA"/>
</dbReference>